<comment type="caution">
    <text evidence="1">The sequence shown here is derived from an EMBL/GenBank/DDBJ whole genome shotgun (WGS) entry which is preliminary data.</text>
</comment>
<dbReference type="OrthoDB" id="8853278at2"/>
<dbReference type="Proteomes" id="UP000281118">
    <property type="component" value="Unassembled WGS sequence"/>
</dbReference>
<sequence>MPGNRRTARATALRSPRTAPPLAAAGMLLLVLPLPLQLSSAEPAREANRAAGRFNLTINVLPTFEVLEIRPVSGGHEYRVRTNMASVVIKGREYRFDKVGEATFMVPGTDADGRASLGTALHGTVSAMAATAGGASAQSASAAAGDGSNATRVTVTY</sequence>
<name>A0A433MPC7_9BURK</name>
<organism evidence="1 2">
    <name type="scientific">Variovorax guangxiensis</name>
    <dbReference type="NCBI Taxonomy" id="1775474"/>
    <lineage>
        <taxon>Bacteria</taxon>
        <taxon>Pseudomonadati</taxon>
        <taxon>Pseudomonadota</taxon>
        <taxon>Betaproteobacteria</taxon>
        <taxon>Burkholderiales</taxon>
        <taxon>Comamonadaceae</taxon>
        <taxon>Variovorax</taxon>
    </lineage>
</organism>
<protein>
    <submittedName>
        <fullName evidence="1">Uncharacterized protein</fullName>
    </submittedName>
</protein>
<reference evidence="1 2" key="1">
    <citation type="submission" date="2018-12" db="EMBL/GenBank/DDBJ databases">
        <title>The genome sequences of Variovorax guangxiensis DSM 27352.</title>
        <authorList>
            <person name="Gao J."/>
            <person name="Sun J."/>
        </authorList>
    </citation>
    <scope>NUCLEOTIDE SEQUENCE [LARGE SCALE GENOMIC DNA]</scope>
    <source>
        <strain evidence="1 2">DSM 27352</strain>
    </source>
</reference>
<evidence type="ECO:0000313" key="2">
    <source>
        <dbReference type="Proteomes" id="UP000281118"/>
    </source>
</evidence>
<evidence type="ECO:0000313" key="1">
    <source>
        <dbReference type="EMBL" id="RUR69691.1"/>
    </source>
</evidence>
<accession>A0A433MPC7</accession>
<dbReference type="AlphaFoldDB" id="A0A433MPC7"/>
<proteinExistence type="predicted"/>
<gene>
    <name evidence="1" type="ORF">EJP67_21785</name>
</gene>
<dbReference type="EMBL" id="RXFT01000009">
    <property type="protein sequence ID" value="RUR69691.1"/>
    <property type="molecule type" value="Genomic_DNA"/>
</dbReference>